<feature type="region of interest" description="Disordered" evidence="1">
    <location>
        <begin position="1"/>
        <end position="23"/>
    </location>
</feature>
<dbReference type="Proteomes" id="UP000030645">
    <property type="component" value="Unassembled WGS sequence"/>
</dbReference>
<organism evidence="2 3">
    <name type="scientific">Morus notabilis</name>
    <dbReference type="NCBI Taxonomy" id="981085"/>
    <lineage>
        <taxon>Eukaryota</taxon>
        <taxon>Viridiplantae</taxon>
        <taxon>Streptophyta</taxon>
        <taxon>Embryophyta</taxon>
        <taxon>Tracheophyta</taxon>
        <taxon>Spermatophyta</taxon>
        <taxon>Magnoliopsida</taxon>
        <taxon>eudicotyledons</taxon>
        <taxon>Gunneridae</taxon>
        <taxon>Pentapetalae</taxon>
        <taxon>rosids</taxon>
        <taxon>fabids</taxon>
        <taxon>Rosales</taxon>
        <taxon>Moraceae</taxon>
        <taxon>Moreae</taxon>
        <taxon>Morus</taxon>
    </lineage>
</organism>
<protein>
    <submittedName>
        <fullName evidence="2">Uncharacterized protein</fullName>
    </submittedName>
</protein>
<accession>W9RZZ4</accession>
<reference evidence="3" key="1">
    <citation type="submission" date="2013-01" db="EMBL/GenBank/DDBJ databases">
        <title>Draft Genome Sequence of a Mulberry Tree, Morus notabilis C.K. Schneid.</title>
        <authorList>
            <person name="He N."/>
            <person name="Zhao S."/>
        </authorList>
    </citation>
    <scope>NUCLEOTIDE SEQUENCE</scope>
</reference>
<evidence type="ECO:0000313" key="3">
    <source>
        <dbReference type="Proteomes" id="UP000030645"/>
    </source>
</evidence>
<proteinExistence type="predicted"/>
<name>W9RZZ4_9ROSA</name>
<dbReference type="EMBL" id="KE345532">
    <property type="protein sequence ID" value="EXC05419.1"/>
    <property type="molecule type" value="Genomic_DNA"/>
</dbReference>
<dbReference type="AlphaFoldDB" id="W9RZZ4"/>
<evidence type="ECO:0000256" key="1">
    <source>
        <dbReference type="SAM" id="MobiDB-lite"/>
    </source>
</evidence>
<gene>
    <name evidence="2" type="ORF">L484_005012</name>
</gene>
<keyword evidence="3" id="KW-1185">Reference proteome</keyword>
<evidence type="ECO:0000313" key="2">
    <source>
        <dbReference type="EMBL" id="EXC05419.1"/>
    </source>
</evidence>
<sequence length="63" mass="7482">MVHQRFTQHAHFVASSHQPTHGLNEEETVETILWSRRGYRKKLAPYLVKTMSFRSLILIYINI</sequence>